<dbReference type="PROSITE" id="PS50005">
    <property type="entry name" value="TPR"/>
    <property type="match status" value="1"/>
</dbReference>
<evidence type="ECO:0000256" key="3">
    <source>
        <dbReference type="SAM" id="Phobius"/>
    </source>
</evidence>
<evidence type="ECO:0000313" key="6">
    <source>
        <dbReference type="Proteomes" id="UP001050975"/>
    </source>
</evidence>
<feature type="repeat" description="TPR" evidence="1">
    <location>
        <begin position="143"/>
        <end position="176"/>
    </location>
</feature>
<keyword evidence="3" id="KW-1133">Transmembrane helix</keyword>
<comment type="caution">
    <text evidence="5">The sequence shown here is derived from an EMBL/GenBank/DDBJ whole genome shotgun (WGS) entry which is preliminary data.</text>
</comment>
<feature type="coiled-coil region" evidence="2">
    <location>
        <begin position="149"/>
        <end position="183"/>
    </location>
</feature>
<dbReference type="GO" id="GO:0043495">
    <property type="term" value="F:protein-membrane adaptor activity"/>
    <property type="evidence" value="ECO:0007669"/>
    <property type="project" value="InterPro"/>
</dbReference>
<keyword evidence="3" id="KW-0812">Transmembrane</keyword>
<feature type="transmembrane region" description="Helical" evidence="3">
    <location>
        <begin position="57"/>
        <end position="76"/>
    </location>
</feature>
<dbReference type="SUPFAM" id="SSF48452">
    <property type="entry name" value="TPR-like"/>
    <property type="match status" value="1"/>
</dbReference>
<feature type="domain" description="Rapsyn myristoylation/linker region N-terminal" evidence="4">
    <location>
        <begin position="106"/>
        <end position="173"/>
    </location>
</feature>
<dbReference type="EMBL" id="BLAY01000015">
    <property type="protein sequence ID" value="GET36625.1"/>
    <property type="molecule type" value="Genomic_DNA"/>
</dbReference>
<keyword evidence="3" id="KW-0472">Membrane</keyword>
<dbReference type="InterPro" id="IPR011990">
    <property type="entry name" value="TPR-like_helical_dom_sf"/>
</dbReference>
<dbReference type="InterPro" id="IPR019568">
    <property type="entry name" value="Rapsyn_myristoylation/link_N"/>
</dbReference>
<evidence type="ECO:0000259" key="4">
    <source>
        <dbReference type="Pfam" id="PF10579"/>
    </source>
</evidence>
<feature type="transmembrane region" description="Helical" evidence="3">
    <location>
        <begin position="34"/>
        <end position="51"/>
    </location>
</feature>
<name>A0AAV3X974_9CYAN</name>
<dbReference type="RefSeq" id="WP_226576701.1">
    <property type="nucleotide sequence ID" value="NZ_BLAY01000015.1"/>
</dbReference>
<keyword evidence="2" id="KW-0175">Coiled coil</keyword>
<sequence>MFDYPRWNYENQLERGQRVVGGRGGRMMFRLSRGWRRFSLLFLLGLTFWLLLETRVLAFLVLVVTPGTNVVIAKSLTNIKTKAEPWEIRSQVEPGNEGNEGNETEASMRVQQGLRLYEAGKITAAINVWSQALGQISNTLDRAIVQTNLALAYRQIGNLNEAVQQWEQAIQIYRGQRNEATQQTLAQLLVKGKLIAIWDSNNGGFNCCNLLYKLLVKLI</sequence>
<dbReference type="InterPro" id="IPR019734">
    <property type="entry name" value="TPR_rpt"/>
</dbReference>
<evidence type="ECO:0000256" key="1">
    <source>
        <dbReference type="PROSITE-ProRule" id="PRU00339"/>
    </source>
</evidence>
<evidence type="ECO:0000256" key="2">
    <source>
        <dbReference type="SAM" id="Coils"/>
    </source>
</evidence>
<organism evidence="5 6">
    <name type="scientific">Microseira wollei NIES-4236</name>
    <dbReference type="NCBI Taxonomy" id="2530354"/>
    <lineage>
        <taxon>Bacteria</taxon>
        <taxon>Bacillati</taxon>
        <taxon>Cyanobacteriota</taxon>
        <taxon>Cyanophyceae</taxon>
        <taxon>Oscillatoriophycideae</taxon>
        <taxon>Aerosakkonematales</taxon>
        <taxon>Aerosakkonemataceae</taxon>
        <taxon>Microseira</taxon>
    </lineage>
</organism>
<dbReference type="GO" id="GO:0033130">
    <property type="term" value="F:acetylcholine receptor binding"/>
    <property type="evidence" value="ECO:0007669"/>
    <property type="project" value="InterPro"/>
</dbReference>
<accession>A0AAV3X974</accession>
<keyword evidence="6" id="KW-1185">Reference proteome</keyword>
<keyword evidence="1" id="KW-0802">TPR repeat</keyword>
<evidence type="ECO:0000313" key="5">
    <source>
        <dbReference type="EMBL" id="GET36625.1"/>
    </source>
</evidence>
<dbReference type="SMART" id="SM00028">
    <property type="entry name" value="TPR"/>
    <property type="match status" value="2"/>
</dbReference>
<dbReference type="Gene3D" id="1.25.40.10">
    <property type="entry name" value="Tetratricopeptide repeat domain"/>
    <property type="match status" value="1"/>
</dbReference>
<protein>
    <recommendedName>
        <fullName evidence="4">Rapsyn myristoylation/linker region N-terminal domain-containing protein</fullName>
    </recommendedName>
</protein>
<reference evidence="5" key="1">
    <citation type="submission" date="2019-10" db="EMBL/GenBank/DDBJ databases">
        <title>Draft genome sequece of Microseira wollei NIES-4236.</title>
        <authorList>
            <person name="Yamaguchi H."/>
            <person name="Suzuki S."/>
            <person name="Kawachi M."/>
        </authorList>
    </citation>
    <scope>NUCLEOTIDE SEQUENCE</scope>
    <source>
        <strain evidence="5">NIES-4236</strain>
    </source>
</reference>
<dbReference type="AlphaFoldDB" id="A0AAV3X974"/>
<dbReference type="Pfam" id="PF10579">
    <property type="entry name" value="Rapsyn_N"/>
    <property type="match status" value="1"/>
</dbReference>
<proteinExistence type="predicted"/>
<dbReference type="Proteomes" id="UP001050975">
    <property type="component" value="Unassembled WGS sequence"/>
</dbReference>
<gene>
    <name evidence="5" type="ORF">MiSe_13760</name>
</gene>